<dbReference type="InterPro" id="IPR006685">
    <property type="entry name" value="MscS_channel_2nd"/>
</dbReference>
<comment type="caution">
    <text evidence="6">The sequence shown here is derived from an EMBL/GenBank/DDBJ whole genome shotgun (WGS) entry which is preliminary data.</text>
</comment>
<comment type="subcellular location">
    <subcellularLocation>
        <location evidence="1">Cell membrane</location>
    </subcellularLocation>
</comment>
<feature type="transmembrane region" description="Helical" evidence="3">
    <location>
        <begin position="6"/>
        <end position="27"/>
    </location>
</feature>
<protein>
    <recommendedName>
        <fullName evidence="7">Mechanosensitive ion channel</fullName>
    </recommendedName>
</protein>
<dbReference type="GO" id="GO:0005886">
    <property type="term" value="C:plasma membrane"/>
    <property type="evidence" value="ECO:0007669"/>
    <property type="project" value="UniProtKB-SubCell"/>
</dbReference>
<evidence type="ECO:0008006" key="7">
    <source>
        <dbReference type="Google" id="ProtNLM"/>
    </source>
</evidence>
<keyword evidence="3" id="KW-0812">Transmembrane</keyword>
<proteinExistence type="predicted"/>
<keyword evidence="3" id="KW-1133">Transmembrane helix</keyword>
<evidence type="ECO:0000256" key="3">
    <source>
        <dbReference type="SAM" id="Phobius"/>
    </source>
</evidence>
<organism evidence="6">
    <name type="scientific">marine sediment metagenome</name>
    <dbReference type="NCBI Taxonomy" id="412755"/>
    <lineage>
        <taxon>unclassified sequences</taxon>
        <taxon>metagenomes</taxon>
        <taxon>ecological metagenomes</taxon>
    </lineage>
</organism>
<feature type="transmembrane region" description="Helical" evidence="3">
    <location>
        <begin position="55"/>
        <end position="74"/>
    </location>
</feature>
<feature type="transmembrane region" description="Helical" evidence="3">
    <location>
        <begin position="80"/>
        <end position="102"/>
    </location>
</feature>
<feature type="domain" description="Mechanosensitive ion channel transmembrane helices 2/3" evidence="5">
    <location>
        <begin position="63"/>
        <end position="99"/>
    </location>
</feature>
<dbReference type="Gene3D" id="1.10.287.1260">
    <property type="match status" value="1"/>
</dbReference>
<dbReference type="InterPro" id="IPR045276">
    <property type="entry name" value="YbiO_bact"/>
</dbReference>
<dbReference type="GO" id="GO:0008381">
    <property type="term" value="F:mechanosensitive monoatomic ion channel activity"/>
    <property type="evidence" value="ECO:0007669"/>
    <property type="project" value="InterPro"/>
</dbReference>
<dbReference type="Pfam" id="PF21088">
    <property type="entry name" value="MS_channel_1st"/>
    <property type="match status" value="1"/>
</dbReference>
<gene>
    <name evidence="6" type="ORF">LCGC14_3117380</name>
</gene>
<name>A0A0F8YAR2_9ZZZZ</name>
<evidence type="ECO:0000259" key="5">
    <source>
        <dbReference type="Pfam" id="PF21088"/>
    </source>
</evidence>
<dbReference type="Pfam" id="PF00924">
    <property type="entry name" value="MS_channel_2nd"/>
    <property type="match status" value="1"/>
</dbReference>
<keyword evidence="2" id="KW-1003">Cell membrane</keyword>
<reference evidence="6" key="1">
    <citation type="journal article" date="2015" name="Nature">
        <title>Complex archaea that bridge the gap between prokaryotes and eukaryotes.</title>
        <authorList>
            <person name="Spang A."/>
            <person name="Saw J.H."/>
            <person name="Jorgensen S.L."/>
            <person name="Zaremba-Niedzwiedzka K."/>
            <person name="Martijn J."/>
            <person name="Lind A.E."/>
            <person name="van Eijk R."/>
            <person name="Schleper C."/>
            <person name="Guy L."/>
            <person name="Ettema T.J."/>
        </authorList>
    </citation>
    <scope>NUCLEOTIDE SEQUENCE</scope>
</reference>
<dbReference type="PANTHER" id="PTHR30460:SF0">
    <property type="entry name" value="MODERATE CONDUCTANCE MECHANOSENSITIVE CHANNEL YBIO"/>
    <property type="match status" value="1"/>
</dbReference>
<dbReference type="EMBL" id="LAZR01067634">
    <property type="protein sequence ID" value="KKK51194.1"/>
    <property type="molecule type" value="Genomic_DNA"/>
</dbReference>
<keyword evidence="3" id="KW-0472">Membrane</keyword>
<evidence type="ECO:0000259" key="4">
    <source>
        <dbReference type="Pfam" id="PF00924"/>
    </source>
</evidence>
<evidence type="ECO:0000256" key="2">
    <source>
        <dbReference type="ARBA" id="ARBA00022475"/>
    </source>
</evidence>
<accession>A0A0F8YAR2</accession>
<feature type="non-terminal residue" evidence="6">
    <location>
        <position position="132"/>
    </location>
</feature>
<dbReference type="AlphaFoldDB" id="A0A0F8YAR2"/>
<dbReference type="InterPro" id="IPR049142">
    <property type="entry name" value="MS_channel_1st"/>
</dbReference>
<evidence type="ECO:0000313" key="6">
    <source>
        <dbReference type="EMBL" id="KKK51194.1"/>
    </source>
</evidence>
<evidence type="ECO:0000256" key="1">
    <source>
        <dbReference type="ARBA" id="ARBA00004236"/>
    </source>
</evidence>
<dbReference type="PANTHER" id="PTHR30460">
    <property type="entry name" value="MODERATE CONDUCTANCE MECHANOSENSITIVE CHANNEL YBIO"/>
    <property type="match status" value="1"/>
</dbReference>
<dbReference type="InterPro" id="IPR011014">
    <property type="entry name" value="MscS_channel_TM-2"/>
</dbReference>
<dbReference type="SUPFAM" id="SSF82861">
    <property type="entry name" value="Mechanosensitive channel protein MscS (YggB), transmembrane region"/>
    <property type="match status" value="1"/>
</dbReference>
<feature type="domain" description="Mechanosensitive ion channel MscS" evidence="4">
    <location>
        <begin position="100"/>
        <end position="132"/>
    </location>
</feature>
<sequence length="132" mass="14168">MVFMEILGFTFSRAFVIFVAAIIAWILTQLFSKAFINSLTSGISSGKRLRTLNSLMRTVATTAILVVSAFMIVRELGFDIAPLIASAGIAGLAIGFGAQTLVKDIFAGAFILIENQFDEGDEVEISGKRGEV</sequence>